<gene>
    <name evidence="2" type="ORF">EPI10_030643</name>
</gene>
<evidence type="ECO:0000313" key="3">
    <source>
        <dbReference type="Proteomes" id="UP000325315"/>
    </source>
</evidence>
<keyword evidence="2" id="KW-0808">Transferase</keyword>
<dbReference type="InterPro" id="IPR000477">
    <property type="entry name" value="RT_dom"/>
</dbReference>
<dbReference type="OrthoDB" id="1747469at2759"/>
<dbReference type="InterPro" id="IPR052343">
    <property type="entry name" value="Retrotransposon-Effector_Assoc"/>
</dbReference>
<accession>A0A5B6X1K8</accession>
<reference evidence="3" key="1">
    <citation type="journal article" date="2019" name="Plant Biotechnol. J.">
        <title>Genome sequencing of the Australian wild diploid species Gossypium australe highlights disease resistance and delayed gland morphogenesis.</title>
        <authorList>
            <person name="Cai Y."/>
            <person name="Cai X."/>
            <person name="Wang Q."/>
            <person name="Wang P."/>
            <person name="Zhang Y."/>
            <person name="Cai C."/>
            <person name="Xu Y."/>
            <person name="Wang K."/>
            <person name="Zhou Z."/>
            <person name="Wang C."/>
            <person name="Geng S."/>
            <person name="Li B."/>
            <person name="Dong Q."/>
            <person name="Hou Y."/>
            <person name="Wang H."/>
            <person name="Ai P."/>
            <person name="Liu Z."/>
            <person name="Yi F."/>
            <person name="Sun M."/>
            <person name="An G."/>
            <person name="Cheng J."/>
            <person name="Zhang Y."/>
            <person name="Shi Q."/>
            <person name="Xie Y."/>
            <person name="Shi X."/>
            <person name="Chang Y."/>
            <person name="Huang F."/>
            <person name="Chen Y."/>
            <person name="Hong S."/>
            <person name="Mi L."/>
            <person name="Sun Q."/>
            <person name="Zhang L."/>
            <person name="Zhou B."/>
            <person name="Peng R."/>
            <person name="Zhang X."/>
            <person name="Liu F."/>
        </authorList>
    </citation>
    <scope>NUCLEOTIDE SEQUENCE [LARGE SCALE GENOMIC DNA]</scope>
    <source>
        <strain evidence="3">cv. PA1801</strain>
    </source>
</reference>
<dbReference type="Pfam" id="PF00078">
    <property type="entry name" value="RVT_1"/>
    <property type="match status" value="1"/>
</dbReference>
<evidence type="ECO:0000313" key="2">
    <source>
        <dbReference type="EMBL" id="KAA3486767.1"/>
    </source>
</evidence>
<dbReference type="GO" id="GO:0003964">
    <property type="term" value="F:RNA-directed DNA polymerase activity"/>
    <property type="evidence" value="ECO:0007669"/>
    <property type="project" value="UniProtKB-KW"/>
</dbReference>
<dbReference type="AlphaFoldDB" id="A0A5B6X1K8"/>
<proteinExistence type="predicted"/>
<dbReference type="EMBL" id="SMMG02000001">
    <property type="protein sequence ID" value="KAA3486767.1"/>
    <property type="molecule type" value="Genomic_DNA"/>
</dbReference>
<organism evidence="2 3">
    <name type="scientific">Gossypium australe</name>
    <dbReference type="NCBI Taxonomy" id="47621"/>
    <lineage>
        <taxon>Eukaryota</taxon>
        <taxon>Viridiplantae</taxon>
        <taxon>Streptophyta</taxon>
        <taxon>Embryophyta</taxon>
        <taxon>Tracheophyta</taxon>
        <taxon>Spermatophyta</taxon>
        <taxon>Magnoliopsida</taxon>
        <taxon>eudicotyledons</taxon>
        <taxon>Gunneridae</taxon>
        <taxon>Pentapetalae</taxon>
        <taxon>rosids</taxon>
        <taxon>malvids</taxon>
        <taxon>Malvales</taxon>
        <taxon>Malvaceae</taxon>
        <taxon>Malvoideae</taxon>
        <taxon>Gossypium</taxon>
    </lineage>
</organism>
<dbReference type="InterPro" id="IPR043502">
    <property type="entry name" value="DNA/RNA_pol_sf"/>
</dbReference>
<evidence type="ECO:0000259" key="1">
    <source>
        <dbReference type="Pfam" id="PF00078"/>
    </source>
</evidence>
<sequence length="480" mass="55578">MALVEEFRVEEVTTVVKNIKPLKASSMDGYPALFYKKYWHIMGDEISRHCLDILDRKKEFGDINNTTIVLIPKVNSPNCMTQLRPISLCNVEYKIISKAVVNRFRTILDICIDEAQVTFVPRRQITGNALIAYEVLQSLKEKKERTQGQFMLKLEMSKAYNMVEWNFIEQVMRRMGFFEEWLNLVMKCVRMVEYSVLFNGVCGEKIKPSRRLIQGDPLNDSILFGEASLEGANAIKSILNEYEGSDCKEQIGASLGENRKKEAFANFKHRFLRRIENWSIQQLSFGVSFTSHTSLYDAMFLIAYTLFHELENIISKFWWRISKTDKGVHWCEWREVCKSKVQGGLGFKDSTKFNIALLAKQGWKLIMNPNCLFARLMKAKYYLNNEFLNAILGSHPSFSWRSIWCARGLLKVDMGWRVGNGKSINLWKEAWLPGSGQGKIIGQNNNINFTIVSDLINSKQITWRSEVLRKLFDEEQANII</sequence>
<dbReference type="Proteomes" id="UP000325315">
    <property type="component" value="Unassembled WGS sequence"/>
</dbReference>
<keyword evidence="2" id="KW-0548">Nucleotidyltransferase</keyword>
<keyword evidence="2" id="KW-0695">RNA-directed DNA polymerase</keyword>
<feature type="domain" description="Reverse transcriptase" evidence="1">
    <location>
        <begin position="71"/>
        <end position="217"/>
    </location>
</feature>
<keyword evidence="3" id="KW-1185">Reference proteome</keyword>
<dbReference type="PANTHER" id="PTHR46890:SF48">
    <property type="entry name" value="RNA-DIRECTED DNA POLYMERASE"/>
    <property type="match status" value="1"/>
</dbReference>
<dbReference type="PANTHER" id="PTHR46890">
    <property type="entry name" value="NON-LTR RETROLELEMENT REVERSE TRANSCRIPTASE-LIKE PROTEIN-RELATED"/>
    <property type="match status" value="1"/>
</dbReference>
<dbReference type="SUPFAM" id="SSF56672">
    <property type="entry name" value="DNA/RNA polymerases"/>
    <property type="match status" value="1"/>
</dbReference>
<protein>
    <submittedName>
        <fullName evidence="2">Reverse transcriptase</fullName>
    </submittedName>
</protein>
<name>A0A5B6X1K8_9ROSI</name>
<comment type="caution">
    <text evidence="2">The sequence shown here is derived from an EMBL/GenBank/DDBJ whole genome shotgun (WGS) entry which is preliminary data.</text>
</comment>